<keyword evidence="6" id="KW-0347">Helicase</keyword>
<keyword evidence="9" id="KW-0233">DNA recombination</keyword>
<evidence type="ECO:0000256" key="4">
    <source>
        <dbReference type="ARBA" id="ARBA00022763"/>
    </source>
</evidence>
<keyword evidence="10" id="KW-0234">DNA repair</keyword>
<evidence type="ECO:0000256" key="5">
    <source>
        <dbReference type="ARBA" id="ARBA00022801"/>
    </source>
</evidence>
<evidence type="ECO:0000256" key="10">
    <source>
        <dbReference type="ARBA" id="ARBA00023204"/>
    </source>
</evidence>
<dbReference type="GO" id="GO:0005524">
    <property type="term" value="F:ATP binding"/>
    <property type="evidence" value="ECO:0007669"/>
    <property type="project" value="UniProtKB-KW"/>
</dbReference>
<evidence type="ECO:0000256" key="3">
    <source>
        <dbReference type="ARBA" id="ARBA00022741"/>
    </source>
</evidence>
<feature type="domain" description="Ku" evidence="12">
    <location>
        <begin position="317"/>
        <end position="464"/>
    </location>
</feature>
<dbReference type="GO" id="GO:0003684">
    <property type="term" value="F:damaged DNA binding"/>
    <property type="evidence" value="ECO:0007669"/>
    <property type="project" value="InterPro"/>
</dbReference>
<dbReference type="InterPro" id="IPR005160">
    <property type="entry name" value="Ku_C"/>
</dbReference>
<comment type="caution">
    <text evidence="13">The sequence shown here is derived from an EMBL/GenBank/DDBJ whole genome shotgun (WGS) entry which is preliminary data.</text>
</comment>
<dbReference type="InterPro" id="IPR036465">
    <property type="entry name" value="vWFA_dom_sf"/>
</dbReference>
<dbReference type="Gene3D" id="1.10.720.30">
    <property type="entry name" value="SAP domain"/>
    <property type="match status" value="1"/>
</dbReference>
<dbReference type="GO" id="GO:0006303">
    <property type="term" value="P:double-strand break repair via nonhomologous end joining"/>
    <property type="evidence" value="ECO:0007669"/>
    <property type="project" value="InterPro"/>
</dbReference>
<protein>
    <submittedName>
        <fullName evidence="13">X-ray repair cross-complementing protein 6</fullName>
    </submittedName>
</protein>
<keyword evidence="8" id="KW-0238">DNA-binding</keyword>
<evidence type="ECO:0000313" key="14">
    <source>
        <dbReference type="Proteomes" id="UP000316759"/>
    </source>
</evidence>
<keyword evidence="4" id="KW-0227">DNA damage</keyword>
<dbReference type="STRING" id="46835.A0A504YX24"/>
<dbReference type="SUPFAM" id="SSF68906">
    <property type="entry name" value="SAP domain"/>
    <property type="match status" value="1"/>
</dbReference>
<dbReference type="SUPFAM" id="SSF53300">
    <property type="entry name" value="vWA-like"/>
    <property type="match status" value="1"/>
</dbReference>
<dbReference type="InterPro" id="IPR047087">
    <property type="entry name" value="KU70_core_dom"/>
</dbReference>
<evidence type="ECO:0000256" key="6">
    <source>
        <dbReference type="ARBA" id="ARBA00022806"/>
    </source>
</evidence>
<name>A0A504YX24_FASGI</name>
<dbReference type="GO" id="GO:0016787">
    <property type="term" value="F:hydrolase activity"/>
    <property type="evidence" value="ECO:0007669"/>
    <property type="project" value="UniProtKB-KW"/>
</dbReference>
<dbReference type="FunFam" id="2.40.290.10:FF:000001">
    <property type="entry name" value="X-ray repair cross complementing 6"/>
    <property type="match status" value="1"/>
</dbReference>
<evidence type="ECO:0000259" key="12">
    <source>
        <dbReference type="SMART" id="SM00559"/>
    </source>
</evidence>
<dbReference type="PANTHER" id="PTHR12604:SF2">
    <property type="entry name" value="X-RAY REPAIR CROSS-COMPLEMENTING PROTEIN 6"/>
    <property type="match status" value="1"/>
</dbReference>
<dbReference type="InterPro" id="IPR005161">
    <property type="entry name" value="Ku_N"/>
</dbReference>
<dbReference type="Pfam" id="PF03731">
    <property type="entry name" value="Ku_N"/>
    <property type="match status" value="1"/>
</dbReference>
<dbReference type="InterPro" id="IPR016194">
    <property type="entry name" value="SPOC-like_C_dom_sf"/>
</dbReference>
<dbReference type="Gene3D" id="3.40.50.410">
    <property type="entry name" value="von Willebrand factor, type A domain"/>
    <property type="match status" value="1"/>
</dbReference>
<evidence type="ECO:0000256" key="1">
    <source>
        <dbReference type="ARBA" id="ARBA00004123"/>
    </source>
</evidence>
<comment type="similarity">
    <text evidence="2">Belongs to the ku70 family.</text>
</comment>
<sequence>MDDALDNFLGDEDDWSAFEDKALPQRTGTIFLIDCTPTMLDLNATDKRAPISPSCGFYLGLLACQTVLQNKAIGSPTDMVGLVLMRTRASSSQNQPNICVLQELAPPNASRILELERLLESTPAQLDQRFGSVSESRAKSFGLHEALWASQNLFTASSKSMGPKNIFLLTDDPDPHGGRVHANRQAVIKMSDLRLANIALEVLPIKRFGEKFDFDLFYNDLLVAGDGESQASYRIDPSDRLEDLLTRVRSREKSQRCVARFKVHLGPEQSLTIGVASYCLVRREPALSSIFINAKDNQPLRSHRHWVKADGDSMDGDAPLLPHDIVRGLRFGDRFLCFETDELQSAMQDIAPVGLYLLGFKPIRSLKRHYHVRPAQFLYPDESTVRGSRLWFTTLLQTCLNRRVVGLAICVQRKGIPPRLVALMPQEEKLDEEGSQLDPPGFQLIHLPYADDFRELDLPEVGPASAEQVESAKALVKKLMVPFSPKQIPNPVLQRQYAMLEALALNRESVEDVPDRTIPNTSAIKRRAADEMKTFAEVCHLDRLISTKKSRLDANASSIGQSRSSPGFTLTEVELRQLVDENRLSKLTVPQLKQALWMLHLTPSGTKKSDLINQITEHFAT</sequence>
<dbReference type="InterPro" id="IPR006164">
    <property type="entry name" value="DNA_bd_Ku70/Ku80"/>
</dbReference>
<dbReference type="GO" id="GO:0042162">
    <property type="term" value="F:telomeric DNA binding"/>
    <property type="evidence" value="ECO:0007669"/>
    <property type="project" value="InterPro"/>
</dbReference>
<keyword evidence="14" id="KW-1185">Reference proteome</keyword>
<gene>
    <name evidence="13" type="ORF">FGIG_03659</name>
</gene>
<dbReference type="EMBL" id="SUNJ01006861">
    <property type="protein sequence ID" value="TPP62418.1"/>
    <property type="molecule type" value="Genomic_DNA"/>
</dbReference>
<dbReference type="GO" id="GO:0003678">
    <property type="term" value="F:DNA helicase activity"/>
    <property type="evidence" value="ECO:0007669"/>
    <property type="project" value="InterPro"/>
</dbReference>
<keyword evidence="3" id="KW-0547">Nucleotide-binding</keyword>
<keyword evidence="7" id="KW-0067">ATP-binding</keyword>
<dbReference type="Pfam" id="PF03730">
    <property type="entry name" value="Ku_C"/>
    <property type="match status" value="1"/>
</dbReference>
<dbReference type="SMART" id="SM00559">
    <property type="entry name" value="Ku78"/>
    <property type="match status" value="1"/>
</dbReference>
<evidence type="ECO:0000256" key="11">
    <source>
        <dbReference type="ARBA" id="ARBA00023242"/>
    </source>
</evidence>
<dbReference type="GO" id="GO:0006310">
    <property type="term" value="P:DNA recombination"/>
    <property type="evidence" value="ECO:0007669"/>
    <property type="project" value="UniProtKB-KW"/>
</dbReference>
<dbReference type="InterPro" id="IPR036361">
    <property type="entry name" value="SAP_dom_sf"/>
</dbReference>
<dbReference type="GO" id="GO:0003690">
    <property type="term" value="F:double-stranded DNA binding"/>
    <property type="evidence" value="ECO:0007669"/>
    <property type="project" value="TreeGrafter"/>
</dbReference>
<accession>A0A504YX24</accession>
<keyword evidence="5" id="KW-0378">Hydrolase</keyword>
<evidence type="ECO:0000256" key="9">
    <source>
        <dbReference type="ARBA" id="ARBA00023172"/>
    </source>
</evidence>
<dbReference type="SUPFAM" id="SSF100939">
    <property type="entry name" value="SPOC domain-like"/>
    <property type="match status" value="1"/>
</dbReference>
<dbReference type="InterPro" id="IPR027388">
    <property type="entry name" value="Ku70_bridge/pillars_dom_sf"/>
</dbReference>
<dbReference type="GO" id="GO:0043564">
    <property type="term" value="C:Ku70:Ku80 complex"/>
    <property type="evidence" value="ECO:0007669"/>
    <property type="project" value="InterPro"/>
</dbReference>
<keyword evidence="11" id="KW-0539">Nucleus</keyword>
<evidence type="ECO:0000256" key="7">
    <source>
        <dbReference type="ARBA" id="ARBA00022840"/>
    </source>
</evidence>
<dbReference type="Gene3D" id="2.40.290.10">
    <property type="match status" value="1"/>
</dbReference>
<dbReference type="Gene3D" id="1.10.1600.10">
    <property type="match status" value="1"/>
</dbReference>
<dbReference type="GO" id="GO:0000723">
    <property type="term" value="P:telomere maintenance"/>
    <property type="evidence" value="ECO:0007669"/>
    <property type="project" value="InterPro"/>
</dbReference>
<dbReference type="Pfam" id="PF02735">
    <property type="entry name" value="Ku"/>
    <property type="match status" value="1"/>
</dbReference>
<dbReference type="Gene3D" id="4.10.970.10">
    <property type="entry name" value="Ku70, bridge and pillars"/>
    <property type="match status" value="1"/>
</dbReference>
<dbReference type="Proteomes" id="UP000316759">
    <property type="component" value="Unassembled WGS sequence"/>
</dbReference>
<evidence type="ECO:0000256" key="2">
    <source>
        <dbReference type="ARBA" id="ARBA00005240"/>
    </source>
</evidence>
<evidence type="ECO:0000313" key="13">
    <source>
        <dbReference type="EMBL" id="TPP62418.1"/>
    </source>
</evidence>
<evidence type="ECO:0000256" key="8">
    <source>
        <dbReference type="ARBA" id="ARBA00023125"/>
    </source>
</evidence>
<dbReference type="NCBIfam" id="TIGR00578">
    <property type="entry name" value="ku70"/>
    <property type="match status" value="1"/>
</dbReference>
<dbReference type="CDD" id="cd00788">
    <property type="entry name" value="KU70"/>
    <property type="match status" value="1"/>
</dbReference>
<dbReference type="OrthoDB" id="3249161at2759"/>
<reference evidence="13 14" key="1">
    <citation type="submission" date="2019-04" db="EMBL/GenBank/DDBJ databases">
        <title>Annotation for the trematode Fasciola gigantica.</title>
        <authorList>
            <person name="Choi Y.-J."/>
        </authorList>
    </citation>
    <scope>NUCLEOTIDE SEQUENCE [LARGE SCALE GENOMIC DNA]</scope>
    <source>
        <strain evidence="13">Uganda_cow_1</strain>
    </source>
</reference>
<dbReference type="InterPro" id="IPR006165">
    <property type="entry name" value="Ku70"/>
</dbReference>
<dbReference type="PANTHER" id="PTHR12604">
    <property type="entry name" value="KU AUTOANTIGEN DNA HELICASE"/>
    <property type="match status" value="1"/>
</dbReference>
<dbReference type="PIRSF" id="PIRSF003033">
    <property type="entry name" value="Ku70"/>
    <property type="match status" value="1"/>
</dbReference>
<proteinExistence type="inferred from homology"/>
<comment type="subcellular location">
    <subcellularLocation>
        <location evidence="1">Nucleus</location>
    </subcellularLocation>
</comment>
<organism evidence="13 14">
    <name type="scientific">Fasciola gigantica</name>
    <name type="common">Giant liver fluke</name>
    <dbReference type="NCBI Taxonomy" id="46835"/>
    <lineage>
        <taxon>Eukaryota</taxon>
        <taxon>Metazoa</taxon>
        <taxon>Spiralia</taxon>
        <taxon>Lophotrochozoa</taxon>
        <taxon>Platyhelminthes</taxon>
        <taxon>Trematoda</taxon>
        <taxon>Digenea</taxon>
        <taxon>Plagiorchiida</taxon>
        <taxon>Echinostomata</taxon>
        <taxon>Echinostomatoidea</taxon>
        <taxon>Fasciolidae</taxon>
        <taxon>Fasciola</taxon>
    </lineage>
</organism>
<dbReference type="AlphaFoldDB" id="A0A504YX24"/>